<sequence length="125" mass="14274">MITLQQWLICVAGLQADDYTNSHIVLIPIERLETQQHQHQHQHQQQQKPTSTRSFIFMNLVSTRARKYGHTITLNGVDRPRAPAVVSLGFRNILTGVLSKEVDERKTSTLPAGMWKGTCLSQRRN</sequence>
<evidence type="ECO:0000313" key="2">
    <source>
        <dbReference type="Proteomes" id="UP000248340"/>
    </source>
</evidence>
<name>A0A319CH38_9EURO</name>
<gene>
    <name evidence="1" type="ORF">BO82DRAFT_37557</name>
</gene>
<dbReference type="VEuPathDB" id="FungiDB:BO82DRAFT_37557"/>
<organism evidence="1 2">
    <name type="scientific">Aspergillus uvarum CBS 121591</name>
    <dbReference type="NCBI Taxonomy" id="1448315"/>
    <lineage>
        <taxon>Eukaryota</taxon>
        <taxon>Fungi</taxon>
        <taxon>Dikarya</taxon>
        <taxon>Ascomycota</taxon>
        <taxon>Pezizomycotina</taxon>
        <taxon>Eurotiomycetes</taxon>
        <taxon>Eurotiomycetidae</taxon>
        <taxon>Eurotiales</taxon>
        <taxon>Aspergillaceae</taxon>
        <taxon>Aspergillus</taxon>
        <taxon>Aspergillus subgen. Circumdati</taxon>
    </lineage>
</organism>
<dbReference type="EMBL" id="KZ821688">
    <property type="protein sequence ID" value="PYH83609.1"/>
    <property type="molecule type" value="Genomic_DNA"/>
</dbReference>
<evidence type="ECO:0000313" key="1">
    <source>
        <dbReference type="EMBL" id="PYH83609.1"/>
    </source>
</evidence>
<dbReference type="RefSeq" id="XP_025493809.1">
    <property type="nucleotide sequence ID" value="XM_025637485.1"/>
</dbReference>
<accession>A0A319CH38</accession>
<dbReference type="Proteomes" id="UP000248340">
    <property type="component" value="Unassembled WGS sequence"/>
</dbReference>
<proteinExistence type="predicted"/>
<dbReference type="GeneID" id="37140227"/>
<protein>
    <submittedName>
        <fullName evidence="1">Uncharacterized protein</fullName>
    </submittedName>
</protein>
<keyword evidence="2" id="KW-1185">Reference proteome</keyword>
<reference evidence="1 2" key="1">
    <citation type="submission" date="2016-12" db="EMBL/GenBank/DDBJ databases">
        <title>The genomes of Aspergillus section Nigri reveals drivers in fungal speciation.</title>
        <authorList>
            <consortium name="DOE Joint Genome Institute"/>
            <person name="Vesth T.C."/>
            <person name="Nybo J."/>
            <person name="Theobald S."/>
            <person name="Brandl J."/>
            <person name="Frisvad J.C."/>
            <person name="Nielsen K.F."/>
            <person name="Lyhne E.K."/>
            <person name="Kogle M.E."/>
            <person name="Kuo A."/>
            <person name="Riley R."/>
            <person name="Clum A."/>
            <person name="Nolan M."/>
            <person name="Lipzen A."/>
            <person name="Salamov A."/>
            <person name="Henrissat B."/>
            <person name="Wiebenga A."/>
            <person name="De Vries R.P."/>
            <person name="Grigoriev I.V."/>
            <person name="Mortensen U.H."/>
            <person name="Andersen M.R."/>
            <person name="Baker S.E."/>
        </authorList>
    </citation>
    <scope>NUCLEOTIDE SEQUENCE [LARGE SCALE GENOMIC DNA]</scope>
    <source>
        <strain evidence="1 2">CBS 121591</strain>
    </source>
</reference>
<dbReference type="AlphaFoldDB" id="A0A319CH38"/>